<feature type="non-terminal residue" evidence="1">
    <location>
        <position position="1"/>
    </location>
</feature>
<protein>
    <submittedName>
        <fullName evidence="1">22662_t:CDS:1</fullName>
    </submittedName>
</protein>
<evidence type="ECO:0000313" key="1">
    <source>
        <dbReference type="EMBL" id="CAG8836429.1"/>
    </source>
</evidence>
<comment type="caution">
    <text evidence="1">The sequence shown here is derived from an EMBL/GenBank/DDBJ whole genome shotgun (WGS) entry which is preliminary data.</text>
</comment>
<accession>A0ACA9SFH1</accession>
<keyword evidence="2" id="KW-1185">Reference proteome</keyword>
<dbReference type="EMBL" id="CAJVQC010114695">
    <property type="protein sequence ID" value="CAG8836429.1"/>
    <property type="molecule type" value="Genomic_DNA"/>
</dbReference>
<name>A0ACA9SFH1_9GLOM</name>
<proteinExistence type="predicted"/>
<evidence type="ECO:0000313" key="2">
    <source>
        <dbReference type="Proteomes" id="UP000789920"/>
    </source>
</evidence>
<reference evidence="1" key="1">
    <citation type="submission" date="2021-06" db="EMBL/GenBank/DDBJ databases">
        <authorList>
            <person name="Kallberg Y."/>
            <person name="Tangrot J."/>
            <person name="Rosling A."/>
        </authorList>
    </citation>
    <scope>NUCLEOTIDE SEQUENCE</scope>
    <source>
        <strain evidence="1">MA461A</strain>
    </source>
</reference>
<dbReference type="Proteomes" id="UP000789920">
    <property type="component" value="Unassembled WGS sequence"/>
</dbReference>
<sequence length="60" mass="7048">ESNNNFEDSNDDLENYDNNFSINDDSLFTQKIADKPASFELFYGEYGSYFPNFTEQILFL</sequence>
<organism evidence="1 2">
    <name type="scientific">Racocetra persica</name>
    <dbReference type="NCBI Taxonomy" id="160502"/>
    <lineage>
        <taxon>Eukaryota</taxon>
        <taxon>Fungi</taxon>
        <taxon>Fungi incertae sedis</taxon>
        <taxon>Mucoromycota</taxon>
        <taxon>Glomeromycotina</taxon>
        <taxon>Glomeromycetes</taxon>
        <taxon>Diversisporales</taxon>
        <taxon>Gigasporaceae</taxon>
        <taxon>Racocetra</taxon>
    </lineage>
</organism>
<gene>
    <name evidence="1" type="ORF">RPERSI_LOCUS29924</name>
</gene>